<sequence length="121" mass="12751">MATVLAVDDSPSIRQMIKVVLGPAGHTVIEAGDGAEGLAKARSETVNLVITDLNMPVMNGLEMIKQLRTLPSCTGVPILFLSTESDEAIKQQAKAAGATGWITKPFKPEQLLAVAGKLVRV</sequence>
<dbReference type="AlphaFoldDB" id="A0A088B2H7"/>
<dbReference type="SUPFAM" id="SSF52172">
    <property type="entry name" value="CheY-like"/>
    <property type="match status" value="1"/>
</dbReference>
<feature type="domain" description="Response regulatory" evidence="3">
    <location>
        <begin position="3"/>
        <end position="119"/>
    </location>
</feature>
<evidence type="ECO:0000259" key="3">
    <source>
        <dbReference type="PROSITE" id="PS50110"/>
    </source>
</evidence>
<evidence type="ECO:0000313" key="4">
    <source>
        <dbReference type="EMBL" id="AGO88413.1"/>
    </source>
</evidence>
<dbReference type="RefSeq" id="WP_075382286.1">
    <property type="nucleotide sequence ID" value="NZ_JX627582.1"/>
</dbReference>
<keyword evidence="4" id="KW-0614">Plasmid</keyword>
<protein>
    <submittedName>
        <fullName evidence="4">Response regulator receiver protein</fullName>
    </submittedName>
</protein>
<gene>
    <name evidence="4" type="ORF">MOC_3p0002</name>
</gene>
<dbReference type="InterPro" id="IPR011006">
    <property type="entry name" value="CheY-like_superfamily"/>
</dbReference>
<dbReference type="PANTHER" id="PTHR44591">
    <property type="entry name" value="STRESS RESPONSE REGULATOR PROTEIN 1"/>
    <property type="match status" value="1"/>
</dbReference>
<dbReference type="PROSITE" id="PS50110">
    <property type="entry name" value="RESPONSE_REGULATORY"/>
    <property type="match status" value="1"/>
</dbReference>
<dbReference type="Gene3D" id="3.40.50.2300">
    <property type="match status" value="1"/>
</dbReference>
<dbReference type="InterPro" id="IPR001789">
    <property type="entry name" value="Sig_transdc_resp-reg_receiver"/>
</dbReference>
<proteinExistence type="predicted"/>
<dbReference type="EMBL" id="JX627582">
    <property type="protein sequence ID" value="AGO88413.1"/>
    <property type="molecule type" value="Genomic_DNA"/>
</dbReference>
<name>A0A088B2H7_9HYPH</name>
<dbReference type="InterPro" id="IPR050595">
    <property type="entry name" value="Bact_response_regulator"/>
</dbReference>
<evidence type="ECO:0000256" key="1">
    <source>
        <dbReference type="ARBA" id="ARBA00022553"/>
    </source>
</evidence>
<dbReference type="PANTHER" id="PTHR44591:SF25">
    <property type="entry name" value="CHEMOTAXIS TWO-COMPONENT RESPONSE REGULATOR"/>
    <property type="match status" value="1"/>
</dbReference>
<organism evidence="4">
    <name type="scientific">Methylobacterium oryzae CBMB20</name>
    <dbReference type="NCBI Taxonomy" id="693986"/>
    <lineage>
        <taxon>Bacteria</taxon>
        <taxon>Pseudomonadati</taxon>
        <taxon>Pseudomonadota</taxon>
        <taxon>Alphaproteobacteria</taxon>
        <taxon>Hyphomicrobiales</taxon>
        <taxon>Methylobacteriaceae</taxon>
        <taxon>Methylobacterium</taxon>
    </lineage>
</organism>
<evidence type="ECO:0000256" key="2">
    <source>
        <dbReference type="PROSITE-ProRule" id="PRU00169"/>
    </source>
</evidence>
<feature type="modified residue" description="4-aspartylphosphate" evidence="2">
    <location>
        <position position="52"/>
    </location>
</feature>
<dbReference type="GO" id="GO:0000160">
    <property type="term" value="P:phosphorelay signal transduction system"/>
    <property type="evidence" value="ECO:0007669"/>
    <property type="project" value="InterPro"/>
</dbReference>
<geneLocation type="plasmid" evidence="4">
    <name>pMOC3</name>
</geneLocation>
<keyword evidence="1 2" id="KW-0597">Phosphoprotein</keyword>
<reference evidence="4" key="1">
    <citation type="journal article" date="2014" name="PLoS ONE">
        <title>Genome Information of Methylobacterium oryzae, a Plant-Probiotic Methylotroph in the Phyllosphere.</title>
        <authorList>
            <person name="Kwak M.J."/>
            <person name="Jeong H."/>
            <person name="Madhaiyan M."/>
            <person name="Lee Y."/>
            <person name="Sa T.M."/>
            <person name="Oh T.K."/>
            <person name="Kim J.F."/>
        </authorList>
    </citation>
    <scope>NUCLEOTIDE SEQUENCE</scope>
    <source>
        <strain evidence="4">CBMB20</strain>
        <plasmid evidence="4">pMOC3</plasmid>
    </source>
</reference>
<dbReference type="Pfam" id="PF00072">
    <property type="entry name" value="Response_reg"/>
    <property type="match status" value="1"/>
</dbReference>
<accession>A0A088B2H7</accession>
<dbReference type="SMART" id="SM00448">
    <property type="entry name" value="REC"/>
    <property type="match status" value="1"/>
</dbReference>